<dbReference type="EMBL" id="BRVP01000006">
    <property type="protein sequence ID" value="GLB52045.1"/>
    <property type="molecule type" value="Genomic_DNA"/>
</dbReference>
<dbReference type="AlphaFoldDB" id="A0A9W6B410"/>
<reference evidence="1" key="1">
    <citation type="submission" date="2022-07" db="EMBL/GenBank/DDBJ databases">
        <title>Taxonomy of Novel Oxalotrophic and Methylotrophic Bacteria.</title>
        <authorList>
            <person name="Sahin N."/>
            <person name="Tani A."/>
        </authorList>
    </citation>
    <scope>NUCLEOTIDE SEQUENCE</scope>
    <source>
        <strain evidence="1">AM327</strain>
    </source>
</reference>
<proteinExistence type="predicted"/>
<organism evidence="1 2">
    <name type="scientific">Neptunitalea chrysea</name>
    <dbReference type="NCBI Taxonomy" id="1647581"/>
    <lineage>
        <taxon>Bacteria</taxon>
        <taxon>Pseudomonadati</taxon>
        <taxon>Bacteroidota</taxon>
        <taxon>Flavobacteriia</taxon>
        <taxon>Flavobacteriales</taxon>
        <taxon>Flavobacteriaceae</taxon>
        <taxon>Neptunitalea</taxon>
    </lineage>
</organism>
<dbReference type="Proteomes" id="UP001143545">
    <property type="component" value="Unassembled WGS sequence"/>
</dbReference>
<gene>
    <name evidence="1" type="ORF">NBRC110019_10840</name>
</gene>
<sequence length="483" mass="57506">MKEENQLMKNIFHTLEANFPVENWKVNGIGIWPYLRIKIYIHLLSISINSGGRQEKKNDLKKTTVIAKNRHSIITDFLVAFKGFFNFLRELKTKKIVFFGSHSQRVLHEGCWFNRFFDSMVNTYKIDKEVYMVEYLQELDNTYNPNSIICLDKNLNFYKTVFFWRKRIKRKSDIYLKNYDLFLNYIQQELNISPTELRIQESNIIDWTNKIIFLSGFYRIFFKRVKPSKIVFAGYYGWDNLYAAIYQANKMKIMTVDSQTNHMVFSDWTKIPERGYDLMPKKYWNWDEISKNNIDTWASKTNDVLAYVVGQSYLGYCKSKYQNSSDEKIIFFSLQTFELEEMIPNGIISFIKNTNYKWIFRLHPRNTFTPQELSVFIKNRVVEDLNYEIQDSRSVPISEVLCSCFLHITGFSGCLLESKMMGVSTILIHPLGEEMFEDYIDEKTVFFVNGKDDFFYEKIIEIISNLEYKISISQNFYIHNPLD</sequence>
<evidence type="ECO:0000313" key="1">
    <source>
        <dbReference type="EMBL" id="GLB52045.1"/>
    </source>
</evidence>
<dbReference type="RefSeq" id="WP_281753097.1">
    <property type="nucleotide sequence ID" value="NZ_BRVP01000006.1"/>
</dbReference>
<name>A0A9W6B410_9FLAO</name>
<protein>
    <submittedName>
        <fullName evidence="1">Uncharacterized protein</fullName>
    </submittedName>
</protein>
<evidence type="ECO:0000313" key="2">
    <source>
        <dbReference type="Proteomes" id="UP001143545"/>
    </source>
</evidence>
<keyword evidence="2" id="KW-1185">Reference proteome</keyword>
<accession>A0A9W6B410</accession>
<comment type="caution">
    <text evidence="1">The sequence shown here is derived from an EMBL/GenBank/DDBJ whole genome shotgun (WGS) entry which is preliminary data.</text>
</comment>